<dbReference type="Proteomes" id="UP000027997">
    <property type="component" value="Unassembled WGS sequence"/>
</dbReference>
<dbReference type="eggNOG" id="COG0008">
    <property type="taxonomic scope" value="Bacteria"/>
</dbReference>
<evidence type="ECO:0000256" key="7">
    <source>
        <dbReference type="HAMAP-Rule" id="MF_01428"/>
    </source>
</evidence>
<dbReference type="EMBL" id="JOJP01000001">
    <property type="protein sequence ID" value="KEI69990.1"/>
    <property type="molecule type" value="Genomic_DNA"/>
</dbReference>
<dbReference type="HAMAP" id="MF_01428">
    <property type="entry name" value="Glu_Q_tRNA_synth"/>
    <property type="match status" value="1"/>
</dbReference>
<feature type="binding site" evidence="7">
    <location>
        <position position="107"/>
    </location>
    <ligand>
        <name>Zn(2+)</name>
        <dbReference type="ChEBI" id="CHEBI:29105"/>
    </ligand>
</feature>
<dbReference type="Pfam" id="PF00749">
    <property type="entry name" value="tRNA-synt_1c"/>
    <property type="match status" value="1"/>
</dbReference>
<dbReference type="GO" id="GO:0005829">
    <property type="term" value="C:cytosol"/>
    <property type="evidence" value="ECO:0007669"/>
    <property type="project" value="TreeGrafter"/>
</dbReference>
<dbReference type="PRINTS" id="PR00987">
    <property type="entry name" value="TRNASYNTHGLU"/>
</dbReference>
<feature type="binding site" evidence="7">
    <location>
        <position position="176"/>
    </location>
    <ligand>
        <name>L-glutamate</name>
        <dbReference type="ChEBI" id="CHEBI:29985"/>
    </ligand>
</feature>
<dbReference type="InterPro" id="IPR022380">
    <property type="entry name" value="Glu-Q_tRNA(Asp)_Synthase"/>
</dbReference>
<name>A0A081K764_9GAMM</name>
<dbReference type="STRING" id="305900.GV64_03825"/>
<feature type="binding site" evidence="7">
    <location>
        <position position="119"/>
    </location>
    <ligand>
        <name>Zn(2+)</name>
        <dbReference type="ChEBI" id="CHEBI:29105"/>
    </ligand>
</feature>
<dbReference type="NCBIfam" id="NF004314">
    <property type="entry name" value="PRK05710.1-3"/>
    <property type="match status" value="1"/>
</dbReference>
<feature type="binding site" evidence="7">
    <location>
        <position position="235"/>
    </location>
    <ligand>
        <name>ATP</name>
        <dbReference type="ChEBI" id="CHEBI:30616"/>
    </ligand>
</feature>
<proteinExistence type="inferred from homology"/>
<dbReference type="InterPro" id="IPR000924">
    <property type="entry name" value="Glu/Gln-tRNA-synth"/>
</dbReference>
<evidence type="ECO:0000313" key="10">
    <source>
        <dbReference type="EMBL" id="KEI69990.1"/>
    </source>
</evidence>
<evidence type="ECO:0000256" key="5">
    <source>
        <dbReference type="ARBA" id="ARBA00022840"/>
    </source>
</evidence>
<dbReference type="SUPFAM" id="SSF52374">
    <property type="entry name" value="Nucleotidylyl transferase"/>
    <property type="match status" value="1"/>
</dbReference>
<feature type="short sequence motif" description="'HIGH' region" evidence="7">
    <location>
        <begin position="16"/>
        <end position="26"/>
    </location>
</feature>
<dbReference type="GO" id="GO:0005524">
    <property type="term" value="F:ATP binding"/>
    <property type="evidence" value="ECO:0007669"/>
    <property type="project" value="UniProtKB-KW"/>
</dbReference>
<feature type="binding site" evidence="7">
    <location>
        <position position="194"/>
    </location>
    <ligand>
        <name>L-glutamate</name>
        <dbReference type="ChEBI" id="CHEBI:29985"/>
    </ligand>
</feature>
<comment type="caution">
    <text evidence="10">The sequence shown here is derived from an EMBL/GenBank/DDBJ whole genome shotgun (WGS) entry which is preliminary data.</text>
</comment>
<dbReference type="FunFam" id="3.40.50.620:FF:000093">
    <property type="entry name" value="Glutamyl-Q tRNA(Asp) synthetase"/>
    <property type="match status" value="1"/>
</dbReference>
<keyword evidence="5 7" id="KW-0067">ATP-binding</keyword>
<keyword evidence="4 7" id="KW-0862">Zinc</keyword>
<sequence length="298" mass="33513">MGDTLSTTSYIGRFAPSPSGPLHFGSLVAALASYLDAHAHQGKWLVRVEDIDPPREQPGAADLILKTLEVYGLQWDGSVLFQSDRSKAYDEVLNKLLLEKKLYPCTCTRKRLAGLNGVYPGYCRKNRNIPKQPHGLRLLCNDQIIQFRDRIQGEQSFDLSTLGDFILKRKDGLYAYQLAVCTDDHFQGITHIVRGVDLLDSTPRQIYLQSQLDFPHPVYAHVPVITQRNGNKLSKQNHAPAIPLENPRPTTIKALTALGLQPEPDLMMNSIEDILSWGVQNWSTRTMVGKREILQDTL</sequence>
<dbReference type="Gene3D" id="3.40.50.620">
    <property type="entry name" value="HUPs"/>
    <property type="match status" value="1"/>
</dbReference>
<feature type="binding site" evidence="7">
    <location>
        <position position="49"/>
    </location>
    <ligand>
        <name>L-glutamate</name>
        <dbReference type="ChEBI" id="CHEBI:29985"/>
    </ligand>
</feature>
<organism evidence="10 11">
    <name type="scientific">Endozoicomonas elysicola</name>
    <dbReference type="NCBI Taxonomy" id="305900"/>
    <lineage>
        <taxon>Bacteria</taxon>
        <taxon>Pseudomonadati</taxon>
        <taxon>Pseudomonadota</taxon>
        <taxon>Gammaproteobacteria</taxon>
        <taxon>Oceanospirillales</taxon>
        <taxon>Endozoicomonadaceae</taxon>
        <taxon>Endozoicomonas</taxon>
    </lineage>
</organism>
<keyword evidence="2 7" id="KW-0479">Metal-binding</keyword>
<dbReference type="InterPro" id="IPR020058">
    <property type="entry name" value="Glu/Gln-tRNA-synth_Ib_cat-dom"/>
</dbReference>
<comment type="function">
    <text evidence="7">Catalyzes the tRNA-independent activation of glutamate in presence of ATP and the subsequent transfer of glutamate onto a tRNA(Asp). Glutamate is transferred on the 2-amino-5-(4,5-dihydroxy-2-cyclopenten-1-yl) moiety of the queuosine in the wobble position of the QUC anticodon.</text>
</comment>
<keyword evidence="1 7" id="KW-0436">Ligase</keyword>
<evidence type="ECO:0000256" key="4">
    <source>
        <dbReference type="ARBA" id="ARBA00022833"/>
    </source>
</evidence>
<evidence type="ECO:0000256" key="3">
    <source>
        <dbReference type="ARBA" id="ARBA00022741"/>
    </source>
</evidence>
<evidence type="ECO:0000313" key="11">
    <source>
        <dbReference type="Proteomes" id="UP000027997"/>
    </source>
</evidence>
<dbReference type="PANTHER" id="PTHR43311">
    <property type="entry name" value="GLUTAMATE--TRNA LIGASE"/>
    <property type="match status" value="1"/>
</dbReference>
<evidence type="ECO:0000256" key="1">
    <source>
        <dbReference type="ARBA" id="ARBA00022598"/>
    </source>
</evidence>
<dbReference type="InterPro" id="IPR049940">
    <property type="entry name" value="GluQ/Sye"/>
</dbReference>
<dbReference type="InterPro" id="IPR014729">
    <property type="entry name" value="Rossmann-like_a/b/a_fold"/>
</dbReference>
<dbReference type="GO" id="GO:0006424">
    <property type="term" value="P:glutamyl-tRNA aminoacylation"/>
    <property type="evidence" value="ECO:0007669"/>
    <property type="project" value="InterPro"/>
</dbReference>
<dbReference type="EC" id="6.1.1.-" evidence="7"/>
<keyword evidence="11" id="KW-1185">Reference proteome</keyword>
<feature type="binding site" evidence="7">
    <location>
        <position position="123"/>
    </location>
    <ligand>
        <name>Zn(2+)</name>
        <dbReference type="ChEBI" id="CHEBI:29105"/>
    </ligand>
</feature>
<dbReference type="GO" id="GO:0004818">
    <property type="term" value="F:glutamate-tRNA ligase activity"/>
    <property type="evidence" value="ECO:0007669"/>
    <property type="project" value="TreeGrafter"/>
</dbReference>
<keyword evidence="8" id="KW-0648">Protein biosynthesis</keyword>
<dbReference type="RefSeq" id="WP_020584287.1">
    <property type="nucleotide sequence ID" value="NZ_JOJP01000001.1"/>
</dbReference>
<gene>
    <name evidence="7" type="primary">gluQ</name>
    <name evidence="10" type="ORF">GV64_03825</name>
</gene>
<keyword evidence="3 7" id="KW-0547">Nucleotide-binding</keyword>
<keyword evidence="6 7" id="KW-0030">Aminoacyl-tRNA synthetase</keyword>
<dbReference type="GO" id="GO:0008270">
    <property type="term" value="F:zinc ion binding"/>
    <property type="evidence" value="ECO:0007669"/>
    <property type="project" value="UniProtKB-UniRule"/>
</dbReference>
<reference evidence="10 11" key="1">
    <citation type="submission" date="2014-06" db="EMBL/GenBank/DDBJ databases">
        <title>Whole Genome Sequences of Three Symbiotic Endozoicomonas Bacteria.</title>
        <authorList>
            <person name="Neave M.J."/>
            <person name="Apprill A."/>
            <person name="Voolstra C.R."/>
        </authorList>
    </citation>
    <scope>NUCLEOTIDE SEQUENCE [LARGE SCALE GENOMIC DNA]</scope>
    <source>
        <strain evidence="10 11">DSM 22380</strain>
    </source>
</reference>
<feature type="binding site" evidence="7">
    <location>
        <position position="105"/>
    </location>
    <ligand>
        <name>Zn(2+)</name>
        <dbReference type="ChEBI" id="CHEBI:29105"/>
    </ligand>
</feature>
<feature type="short sequence motif" description="'KMSKS' region" evidence="7">
    <location>
        <begin position="232"/>
        <end position="236"/>
    </location>
</feature>
<accession>A0A081K764</accession>
<dbReference type="GO" id="GO:0006400">
    <property type="term" value="P:tRNA modification"/>
    <property type="evidence" value="ECO:0007669"/>
    <property type="project" value="InterPro"/>
</dbReference>
<dbReference type="AlphaFoldDB" id="A0A081K764"/>
<evidence type="ECO:0000256" key="8">
    <source>
        <dbReference type="RuleBase" id="RU363037"/>
    </source>
</evidence>
<evidence type="ECO:0000259" key="9">
    <source>
        <dbReference type="Pfam" id="PF00749"/>
    </source>
</evidence>
<comment type="similarity">
    <text evidence="7">Belongs to the class-I aminoacyl-tRNA synthetase family. GluQ subfamily.</text>
</comment>
<feature type="domain" description="Glutamyl/glutaminyl-tRNA synthetase class Ib catalytic" evidence="9">
    <location>
        <begin position="13"/>
        <end position="265"/>
    </location>
</feature>
<protein>
    <recommendedName>
        <fullName evidence="7">Glutamyl-Q tRNA(Asp) synthetase</fullName>
        <shortName evidence="7">Glu-Q-RSs</shortName>
        <ecNumber evidence="7">6.1.1.-</ecNumber>
    </recommendedName>
</protein>
<evidence type="ECO:0000256" key="2">
    <source>
        <dbReference type="ARBA" id="ARBA00022723"/>
    </source>
</evidence>
<dbReference type="NCBIfam" id="TIGR03838">
    <property type="entry name" value="queuosine_YadB"/>
    <property type="match status" value="1"/>
</dbReference>
<feature type="binding site" evidence="7">
    <location>
        <begin position="13"/>
        <end position="17"/>
    </location>
    <ligand>
        <name>L-glutamate</name>
        <dbReference type="ChEBI" id="CHEBI:29985"/>
    </ligand>
</feature>
<evidence type="ECO:0000256" key="6">
    <source>
        <dbReference type="ARBA" id="ARBA00023146"/>
    </source>
</evidence>
<comment type="cofactor">
    <cofactor evidence="7">
        <name>Zn(2+)</name>
        <dbReference type="ChEBI" id="CHEBI:29105"/>
    </cofactor>
    <text evidence="7">Binds 1 zinc ion per subunit.</text>
</comment>
<dbReference type="PANTHER" id="PTHR43311:SF1">
    <property type="entry name" value="GLUTAMYL-Q TRNA(ASP) SYNTHETASE"/>
    <property type="match status" value="1"/>
</dbReference>